<dbReference type="EMBL" id="CM047586">
    <property type="protein sequence ID" value="KAI9909232.1"/>
    <property type="molecule type" value="Genomic_DNA"/>
</dbReference>
<gene>
    <name evidence="1" type="ORF">PsorP6_015139</name>
</gene>
<dbReference type="Proteomes" id="UP001163321">
    <property type="component" value="Chromosome 7"/>
</dbReference>
<evidence type="ECO:0000313" key="1">
    <source>
        <dbReference type="EMBL" id="KAI9909232.1"/>
    </source>
</evidence>
<reference evidence="1 2" key="1">
    <citation type="journal article" date="2022" name="bioRxiv">
        <title>The genome of the oomycete Peronosclerospora sorghi, a cosmopolitan pathogen of maize and sorghum, is inflated with dispersed pseudogenes.</title>
        <authorList>
            <person name="Fletcher K."/>
            <person name="Martin F."/>
            <person name="Isakeit T."/>
            <person name="Cavanaugh K."/>
            <person name="Magill C."/>
            <person name="Michelmore R."/>
        </authorList>
    </citation>
    <scope>NUCLEOTIDE SEQUENCE [LARGE SCALE GENOMIC DNA]</scope>
    <source>
        <strain evidence="1">P6</strain>
    </source>
</reference>
<proteinExistence type="predicted"/>
<keyword evidence="2" id="KW-1185">Reference proteome</keyword>
<sequence length="74" mass="8355">MYTPPALARKMTPGYQYLEHRPTPWPRPPKTPSTSHSHLDTLQASPHCAYASPTQQLSRPSSQAWRTPSHLAHL</sequence>
<accession>A0ACC0VRX1</accession>
<protein>
    <submittedName>
        <fullName evidence="1">Uncharacterized protein</fullName>
    </submittedName>
</protein>
<name>A0ACC0VRX1_9STRA</name>
<evidence type="ECO:0000313" key="2">
    <source>
        <dbReference type="Proteomes" id="UP001163321"/>
    </source>
</evidence>
<organism evidence="1 2">
    <name type="scientific">Peronosclerospora sorghi</name>
    <dbReference type="NCBI Taxonomy" id="230839"/>
    <lineage>
        <taxon>Eukaryota</taxon>
        <taxon>Sar</taxon>
        <taxon>Stramenopiles</taxon>
        <taxon>Oomycota</taxon>
        <taxon>Peronosporomycetes</taxon>
        <taxon>Peronosporales</taxon>
        <taxon>Peronosporaceae</taxon>
        <taxon>Peronosclerospora</taxon>
    </lineage>
</organism>
<comment type="caution">
    <text evidence="1">The sequence shown here is derived from an EMBL/GenBank/DDBJ whole genome shotgun (WGS) entry which is preliminary data.</text>
</comment>